<evidence type="ECO:0000256" key="8">
    <source>
        <dbReference type="ARBA" id="ARBA00021130"/>
    </source>
</evidence>
<evidence type="ECO:0000256" key="16">
    <source>
        <dbReference type="ARBA" id="ARBA00048793"/>
    </source>
</evidence>
<dbReference type="InterPro" id="IPR013328">
    <property type="entry name" value="6PGD_dom2"/>
</dbReference>
<dbReference type="Pfam" id="PF01641">
    <property type="entry name" value="SelR"/>
    <property type="match status" value="1"/>
</dbReference>
<dbReference type="Gene3D" id="1.10.1040.10">
    <property type="entry name" value="N-(1-d-carboxylethyl)-l-norvaline Dehydrogenase, domain 2"/>
    <property type="match status" value="1"/>
</dbReference>
<dbReference type="GO" id="GO:0015940">
    <property type="term" value="P:pantothenate biosynthetic process"/>
    <property type="evidence" value="ECO:0007669"/>
    <property type="project" value="UniProtKB-UniPathway"/>
</dbReference>
<evidence type="ECO:0000256" key="12">
    <source>
        <dbReference type="ARBA" id="ARBA00022857"/>
    </source>
</evidence>
<feature type="domain" description="MsrB" evidence="18">
    <location>
        <begin position="297"/>
        <end position="419"/>
    </location>
</feature>
<dbReference type="PANTHER" id="PTHR10173:SF52">
    <property type="entry name" value="METHIONINE-R-SULFOXIDE REDUCTASE B1"/>
    <property type="match status" value="1"/>
</dbReference>
<dbReference type="EC" id="1.8.4.12" evidence="5"/>
<dbReference type="STRING" id="914150.TQ33_0494"/>
<evidence type="ECO:0000256" key="15">
    <source>
        <dbReference type="ARBA" id="ARBA00048488"/>
    </source>
</evidence>
<comment type="similarity">
    <text evidence="4">Belongs to the ketopantoate reductase family.</text>
</comment>
<evidence type="ECO:0000256" key="5">
    <source>
        <dbReference type="ARBA" id="ARBA00012499"/>
    </source>
</evidence>
<dbReference type="InterPro" id="IPR028427">
    <property type="entry name" value="Met_Sox_Rdtase_MsrB"/>
</dbReference>
<dbReference type="InterPro" id="IPR036291">
    <property type="entry name" value="NAD(P)-bd_dom_sf"/>
</dbReference>
<name>A0A0F6RBE2_9GAMM</name>
<dbReference type="EC" id="1.1.1.169" evidence="6"/>
<dbReference type="NCBIfam" id="TIGR00745">
    <property type="entry name" value="apbA_panE"/>
    <property type="match status" value="1"/>
</dbReference>
<evidence type="ECO:0000256" key="3">
    <source>
        <dbReference type="ARBA" id="ARBA00007174"/>
    </source>
</evidence>
<dbReference type="InterPro" id="IPR002579">
    <property type="entry name" value="Met_Sox_Rdtase_MsrB_dom"/>
</dbReference>
<evidence type="ECO:0000313" key="20">
    <source>
        <dbReference type="Proteomes" id="UP000034071"/>
    </source>
</evidence>
<dbReference type="InterPro" id="IPR013332">
    <property type="entry name" value="KPR_N"/>
</dbReference>
<dbReference type="NCBIfam" id="TIGR00357">
    <property type="entry name" value="peptide-methionine (R)-S-oxide reductase MsrB"/>
    <property type="match status" value="1"/>
</dbReference>
<comment type="catalytic activity">
    <reaction evidence="16">
        <text>(R)-pantoate + NADP(+) = 2-dehydropantoate + NADPH + H(+)</text>
        <dbReference type="Rhea" id="RHEA:16233"/>
        <dbReference type="ChEBI" id="CHEBI:11561"/>
        <dbReference type="ChEBI" id="CHEBI:15378"/>
        <dbReference type="ChEBI" id="CHEBI:15980"/>
        <dbReference type="ChEBI" id="CHEBI:57783"/>
        <dbReference type="ChEBI" id="CHEBI:58349"/>
        <dbReference type="EC" id="1.1.1.169"/>
    </reaction>
</comment>
<evidence type="ECO:0000256" key="4">
    <source>
        <dbReference type="ARBA" id="ARBA00007870"/>
    </source>
</evidence>
<proteinExistence type="inferred from homology"/>
<keyword evidence="10" id="KW-0479">Metal-binding</keyword>
<dbReference type="GO" id="GO:0046872">
    <property type="term" value="F:metal ion binding"/>
    <property type="evidence" value="ECO:0007669"/>
    <property type="project" value="UniProtKB-KW"/>
</dbReference>
<dbReference type="GO" id="GO:0033743">
    <property type="term" value="F:peptide-methionine (R)-S-oxide reductase activity"/>
    <property type="evidence" value="ECO:0007669"/>
    <property type="project" value="UniProtKB-EC"/>
</dbReference>
<evidence type="ECO:0000256" key="11">
    <source>
        <dbReference type="ARBA" id="ARBA00022833"/>
    </source>
</evidence>
<comment type="catalytic activity">
    <reaction evidence="15">
        <text>L-methionyl-[protein] + [thioredoxin]-disulfide + H2O = L-methionyl-(R)-S-oxide-[protein] + [thioredoxin]-dithiol</text>
        <dbReference type="Rhea" id="RHEA:24164"/>
        <dbReference type="Rhea" id="RHEA-COMP:10698"/>
        <dbReference type="Rhea" id="RHEA-COMP:10700"/>
        <dbReference type="Rhea" id="RHEA-COMP:12313"/>
        <dbReference type="Rhea" id="RHEA-COMP:12314"/>
        <dbReference type="ChEBI" id="CHEBI:15377"/>
        <dbReference type="ChEBI" id="CHEBI:16044"/>
        <dbReference type="ChEBI" id="CHEBI:29950"/>
        <dbReference type="ChEBI" id="CHEBI:45764"/>
        <dbReference type="ChEBI" id="CHEBI:50058"/>
        <dbReference type="EC" id="1.8.4.12"/>
    </reaction>
</comment>
<dbReference type="RefSeq" id="WP_071841087.1">
    <property type="nucleotide sequence ID" value="NZ_CP010975.1"/>
</dbReference>
<gene>
    <name evidence="19" type="ORF">TQ33_0494</name>
</gene>
<sequence length="421" mass="46985">MITILGAGAIGQLLAHKLTEASIDCQLIVKADAQYSSEWCLTHQEHQIYHEIPAVAAQDCDELWQVWVCVKSHQLEAALDSISHAITDSTNVVLFQNGMGHEKIALRYIQPQQLYFASNTHGAYIKAKQAVHYAGQGKITFGHLESDSKPEFLTQQICDALNAEWHPSINNILWQKLSINAVVNPLTSIYQCKNGELLDSDKWPKVLALINENQRLADTLAINLDAPLKETIITVIEATANNQSSMLQDVLKGNLTEINSINGYLLDQASKYDIPVPHNWRLWSEFHIAYPPLKQLAQANINNLDPATFHVTQQQGTEPPFSGSYNLHHEQGTYHCVCCESPLFKDDSKFDSGCGWPSFDRAQDNKAIAYRADDSHGMSRTEILCAQCGSHLGHIFDDGPTETGQRFCVNSVSLQFEQEKS</sequence>
<accession>A0A0F6RBE2</accession>
<evidence type="ECO:0000256" key="17">
    <source>
        <dbReference type="ARBA" id="ARBA00075819"/>
    </source>
</evidence>
<comment type="cofactor">
    <cofactor evidence="1">
        <name>Zn(2+)</name>
        <dbReference type="ChEBI" id="CHEBI:29105"/>
    </cofactor>
</comment>
<evidence type="ECO:0000256" key="1">
    <source>
        <dbReference type="ARBA" id="ARBA00001947"/>
    </source>
</evidence>
<dbReference type="EMBL" id="CP010975">
    <property type="protein sequence ID" value="AKE51478.1"/>
    <property type="molecule type" value="Genomic_DNA"/>
</dbReference>
<dbReference type="PANTHER" id="PTHR10173">
    <property type="entry name" value="METHIONINE SULFOXIDE REDUCTASE"/>
    <property type="match status" value="1"/>
</dbReference>
<evidence type="ECO:0000256" key="7">
    <source>
        <dbReference type="ARBA" id="ARBA00019465"/>
    </source>
</evidence>
<evidence type="ECO:0000256" key="9">
    <source>
        <dbReference type="ARBA" id="ARBA00022655"/>
    </source>
</evidence>
<reference evidence="19 20" key="1">
    <citation type="submission" date="2015-02" db="EMBL/GenBank/DDBJ databases">
        <title>Complete genome sequence of Kangiella geojedonensis strain YCS-5T.</title>
        <authorList>
            <person name="Kim K.M."/>
        </authorList>
    </citation>
    <scope>NUCLEOTIDE SEQUENCE [LARGE SCALE GENOMIC DNA]</scope>
    <source>
        <strain evidence="19 20">YCS-5</strain>
    </source>
</reference>
<dbReference type="GO" id="GO:0008677">
    <property type="term" value="F:2-dehydropantoate 2-reductase activity"/>
    <property type="evidence" value="ECO:0007669"/>
    <property type="project" value="UniProtKB-EC"/>
</dbReference>
<dbReference type="SUPFAM" id="SSF48179">
    <property type="entry name" value="6-phosphogluconate dehydrogenase C-terminal domain-like"/>
    <property type="match status" value="1"/>
</dbReference>
<evidence type="ECO:0000256" key="10">
    <source>
        <dbReference type="ARBA" id="ARBA00022723"/>
    </source>
</evidence>
<comment type="similarity">
    <text evidence="3">Belongs to the MsrB Met sulfoxide reductase family.</text>
</comment>
<dbReference type="Pfam" id="PF02558">
    <property type="entry name" value="ApbA"/>
    <property type="match status" value="1"/>
</dbReference>
<dbReference type="HOGENOM" id="CLU_031468_0_2_6"/>
<comment type="pathway">
    <text evidence="2">Cofactor biosynthesis; (R)-pantothenate biosynthesis; (R)-pantoate from 3-methyl-2-oxobutanoate: step 2/2.</text>
</comment>
<dbReference type="UniPathway" id="UPA00028">
    <property type="reaction ID" value="UER00004"/>
</dbReference>
<dbReference type="GO" id="GO:0030091">
    <property type="term" value="P:protein repair"/>
    <property type="evidence" value="ECO:0007669"/>
    <property type="project" value="InterPro"/>
</dbReference>
<keyword evidence="12" id="KW-0521">NADP</keyword>
<dbReference type="FunFam" id="2.170.150.20:FF:000001">
    <property type="entry name" value="Peptide methionine sulfoxide reductase MsrB"/>
    <property type="match status" value="1"/>
</dbReference>
<dbReference type="PROSITE" id="PS51790">
    <property type="entry name" value="MSRB"/>
    <property type="match status" value="1"/>
</dbReference>
<dbReference type="InterPro" id="IPR008927">
    <property type="entry name" value="6-PGluconate_DH-like_C_sf"/>
</dbReference>
<dbReference type="Pfam" id="PF08546">
    <property type="entry name" value="ApbA_C"/>
    <property type="match status" value="1"/>
</dbReference>
<evidence type="ECO:0000256" key="6">
    <source>
        <dbReference type="ARBA" id="ARBA00013014"/>
    </source>
</evidence>
<keyword evidence="11" id="KW-0862">Zinc</keyword>
<dbReference type="GO" id="GO:0005737">
    <property type="term" value="C:cytoplasm"/>
    <property type="evidence" value="ECO:0007669"/>
    <property type="project" value="TreeGrafter"/>
</dbReference>
<dbReference type="InterPro" id="IPR003710">
    <property type="entry name" value="ApbA"/>
</dbReference>
<dbReference type="Proteomes" id="UP000034071">
    <property type="component" value="Chromosome"/>
</dbReference>
<dbReference type="OrthoDB" id="6530772at2"/>
<evidence type="ECO:0000313" key="19">
    <source>
        <dbReference type="EMBL" id="AKE51478.1"/>
    </source>
</evidence>
<evidence type="ECO:0000256" key="13">
    <source>
        <dbReference type="ARBA" id="ARBA00023002"/>
    </source>
</evidence>
<dbReference type="KEGG" id="kge:TQ33_0494"/>
<keyword evidence="9" id="KW-0566">Pantothenate biosynthesis</keyword>
<keyword evidence="13" id="KW-0560">Oxidoreductase</keyword>
<evidence type="ECO:0000256" key="2">
    <source>
        <dbReference type="ARBA" id="ARBA00004994"/>
    </source>
</evidence>
<dbReference type="InterPro" id="IPR013752">
    <property type="entry name" value="KPA_reductase"/>
</dbReference>
<dbReference type="GO" id="GO:0006979">
    <property type="term" value="P:response to oxidative stress"/>
    <property type="evidence" value="ECO:0007669"/>
    <property type="project" value="InterPro"/>
</dbReference>
<protein>
    <recommendedName>
        <fullName evidence="7">2-dehydropantoate 2-reductase</fullName>
        <ecNumber evidence="6">1.1.1.169</ecNumber>
        <ecNumber evidence="5">1.8.4.12</ecNumber>
    </recommendedName>
    <alternativeName>
        <fullName evidence="14">Ketopantoate reductase</fullName>
    </alternativeName>
    <alternativeName>
        <fullName evidence="8">Peptide methionine sulfoxide reductase MsrB</fullName>
    </alternativeName>
    <alternativeName>
        <fullName evidence="17">Peptide-methionine (R)-S-oxide reductase</fullName>
    </alternativeName>
</protein>
<evidence type="ECO:0000259" key="18">
    <source>
        <dbReference type="PROSITE" id="PS51790"/>
    </source>
</evidence>
<evidence type="ECO:0000256" key="14">
    <source>
        <dbReference type="ARBA" id="ARBA00032024"/>
    </source>
</evidence>
<dbReference type="AlphaFoldDB" id="A0A0F6RBE2"/>
<organism evidence="19 20">
    <name type="scientific">Kangiella geojedonensis</name>
    <dbReference type="NCBI Taxonomy" id="914150"/>
    <lineage>
        <taxon>Bacteria</taxon>
        <taxon>Pseudomonadati</taxon>
        <taxon>Pseudomonadota</taxon>
        <taxon>Gammaproteobacteria</taxon>
        <taxon>Kangiellales</taxon>
        <taxon>Kangiellaceae</taxon>
        <taxon>Kangiella</taxon>
    </lineage>
</organism>
<dbReference type="Gene3D" id="3.40.50.720">
    <property type="entry name" value="NAD(P)-binding Rossmann-like Domain"/>
    <property type="match status" value="1"/>
</dbReference>
<dbReference type="Gene3D" id="2.170.150.20">
    <property type="entry name" value="Peptide methionine sulfoxide reductase"/>
    <property type="match status" value="1"/>
</dbReference>
<dbReference type="PATRIC" id="fig|914150.5.peg.500"/>
<dbReference type="InterPro" id="IPR011057">
    <property type="entry name" value="Mss4-like_sf"/>
</dbReference>
<dbReference type="SUPFAM" id="SSF51735">
    <property type="entry name" value="NAD(P)-binding Rossmann-fold domains"/>
    <property type="match status" value="1"/>
</dbReference>
<keyword evidence="20" id="KW-1185">Reference proteome</keyword>
<dbReference type="SUPFAM" id="SSF51316">
    <property type="entry name" value="Mss4-like"/>
    <property type="match status" value="1"/>
</dbReference>